<feature type="transmembrane region" description="Helical" evidence="1">
    <location>
        <begin position="263"/>
        <end position="288"/>
    </location>
</feature>
<evidence type="ECO:0000313" key="2">
    <source>
        <dbReference type="EMBL" id="MFH4984129.1"/>
    </source>
</evidence>
<evidence type="ECO:0008006" key="4">
    <source>
        <dbReference type="Google" id="ProtNLM"/>
    </source>
</evidence>
<sequence length="345" mass="39104">MYNVPQFTIGQFYVNTPGNLSDPIRMSQLYNLVNDLEHLPGSWGPVGSNFFMREFGSFEKHVEDPMSTSNISESSITYRDEDLKLFLEWPEYDHWNLFIRLDEKSGTLSKFMFTTAYHGDNLQDIAERGILLDRWRKTLEKYRDDLNISAFHDDAHFIDLIENMPTDTWQSVLGTLVCMAVICFIFLYDTFTVVVVSLAILSIMTGIIGNASWMGLALEPIMMSAMLISMGFSIDIPAHVSYHYNSADAHHEGPITVEERLRFCLAAVGLPALQAASSTMLCLTGLLLVPLYMAQVFVKMMASCITLCLIHGLLIMPCIFSLIDTLMRKCQRLTSKVCSVEEVRR</sequence>
<dbReference type="PANTHER" id="PTHR10796">
    <property type="entry name" value="PATCHED-RELATED"/>
    <property type="match status" value="1"/>
</dbReference>
<feature type="transmembrane region" description="Helical" evidence="1">
    <location>
        <begin position="300"/>
        <end position="323"/>
    </location>
</feature>
<dbReference type="SUPFAM" id="SSF82866">
    <property type="entry name" value="Multidrug efflux transporter AcrB transmembrane domain"/>
    <property type="match status" value="1"/>
</dbReference>
<reference evidence="2 3" key="1">
    <citation type="submission" date="2024-08" db="EMBL/GenBank/DDBJ databases">
        <title>Gnathostoma spinigerum genome.</title>
        <authorList>
            <person name="Gonzalez-Bertolin B."/>
            <person name="Monzon S."/>
            <person name="Zaballos A."/>
            <person name="Jimenez P."/>
            <person name="Dekumyoy P."/>
            <person name="Varona S."/>
            <person name="Cuesta I."/>
            <person name="Sumanam S."/>
            <person name="Adisakwattana P."/>
            <person name="Gasser R.B."/>
            <person name="Hernandez-Gonzalez A."/>
            <person name="Young N.D."/>
            <person name="Perteguer M.J."/>
        </authorList>
    </citation>
    <scope>NUCLEOTIDE SEQUENCE [LARGE SCALE GENOMIC DNA]</scope>
    <source>
        <strain evidence="2">AL3</strain>
        <tissue evidence="2">Liver</tissue>
    </source>
</reference>
<keyword evidence="1" id="KW-1133">Transmembrane helix</keyword>
<accession>A0ABD6F0M0</accession>
<organism evidence="2 3">
    <name type="scientific">Gnathostoma spinigerum</name>
    <dbReference type="NCBI Taxonomy" id="75299"/>
    <lineage>
        <taxon>Eukaryota</taxon>
        <taxon>Metazoa</taxon>
        <taxon>Ecdysozoa</taxon>
        <taxon>Nematoda</taxon>
        <taxon>Chromadorea</taxon>
        <taxon>Rhabditida</taxon>
        <taxon>Spirurina</taxon>
        <taxon>Gnathostomatomorpha</taxon>
        <taxon>Gnathostomatoidea</taxon>
        <taxon>Gnathostomatidae</taxon>
        <taxon>Gnathostoma</taxon>
    </lineage>
</organism>
<dbReference type="Proteomes" id="UP001608902">
    <property type="component" value="Unassembled WGS sequence"/>
</dbReference>
<dbReference type="PANTHER" id="PTHR10796:SF97">
    <property type="entry name" value="SSD DOMAIN-CONTAINING PROTEIN"/>
    <property type="match status" value="1"/>
</dbReference>
<dbReference type="Gene3D" id="1.20.1640.10">
    <property type="entry name" value="Multidrug efflux transporter AcrB transmembrane domain"/>
    <property type="match status" value="1"/>
</dbReference>
<proteinExistence type="predicted"/>
<evidence type="ECO:0000313" key="3">
    <source>
        <dbReference type="Proteomes" id="UP001608902"/>
    </source>
</evidence>
<dbReference type="EMBL" id="JBGFUD010015395">
    <property type="protein sequence ID" value="MFH4984129.1"/>
    <property type="molecule type" value="Genomic_DNA"/>
</dbReference>
<dbReference type="AlphaFoldDB" id="A0ABD6F0M0"/>
<dbReference type="InterPro" id="IPR051697">
    <property type="entry name" value="Patched_domain-protein"/>
</dbReference>
<feature type="transmembrane region" description="Helical" evidence="1">
    <location>
        <begin position="169"/>
        <end position="188"/>
    </location>
</feature>
<comment type="caution">
    <text evidence="2">The sequence shown here is derived from an EMBL/GenBank/DDBJ whole genome shotgun (WGS) entry which is preliminary data.</text>
</comment>
<gene>
    <name evidence="2" type="ORF">AB6A40_010838</name>
</gene>
<name>A0ABD6F0M0_9BILA</name>
<keyword evidence="3" id="KW-1185">Reference proteome</keyword>
<evidence type="ECO:0000256" key="1">
    <source>
        <dbReference type="SAM" id="Phobius"/>
    </source>
</evidence>
<protein>
    <recommendedName>
        <fullName evidence="4">Patched family protein</fullName>
    </recommendedName>
</protein>
<feature type="transmembrane region" description="Helical" evidence="1">
    <location>
        <begin position="195"/>
        <end position="215"/>
    </location>
</feature>
<keyword evidence="1" id="KW-0812">Transmembrane</keyword>
<keyword evidence="1" id="KW-0472">Membrane</keyword>